<accession>A0A9D4RCQ2</accession>
<organism evidence="2 3">
    <name type="scientific">Dreissena polymorpha</name>
    <name type="common">Zebra mussel</name>
    <name type="synonym">Mytilus polymorpha</name>
    <dbReference type="NCBI Taxonomy" id="45954"/>
    <lineage>
        <taxon>Eukaryota</taxon>
        <taxon>Metazoa</taxon>
        <taxon>Spiralia</taxon>
        <taxon>Lophotrochozoa</taxon>
        <taxon>Mollusca</taxon>
        <taxon>Bivalvia</taxon>
        <taxon>Autobranchia</taxon>
        <taxon>Heteroconchia</taxon>
        <taxon>Euheterodonta</taxon>
        <taxon>Imparidentia</taxon>
        <taxon>Neoheterodontei</taxon>
        <taxon>Myida</taxon>
        <taxon>Dreissenoidea</taxon>
        <taxon>Dreissenidae</taxon>
        <taxon>Dreissena</taxon>
    </lineage>
</organism>
<reference evidence="2" key="1">
    <citation type="journal article" date="2019" name="bioRxiv">
        <title>The Genome of the Zebra Mussel, Dreissena polymorpha: A Resource for Invasive Species Research.</title>
        <authorList>
            <person name="McCartney M.A."/>
            <person name="Auch B."/>
            <person name="Kono T."/>
            <person name="Mallez S."/>
            <person name="Zhang Y."/>
            <person name="Obille A."/>
            <person name="Becker A."/>
            <person name="Abrahante J.E."/>
            <person name="Garbe J."/>
            <person name="Badalamenti J.P."/>
            <person name="Herman A."/>
            <person name="Mangelson H."/>
            <person name="Liachko I."/>
            <person name="Sullivan S."/>
            <person name="Sone E.D."/>
            <person name="Koren S."/>
            <person name="Silverstein K.A.T."/>
            <person name="Beckman K.B."/>
            <person name="Gohl D.M."/>
        </authorList>
    </citation>
    <scope>NUCLEOTIDE SEQUENCE</scope>
    <source>
        <strain evidence="2">Duluth1</strain>
        <tissue evidence="2">Whole animal</tissue>
    </source>
</reference>
<dbReference type="AlphaFoldDB" id="A0A9D4RCQ2"/>
<keyword evidence="1" id="KW-0472">Membrane</keyword>
<sequence length="68" mass="7930">MNKLPVRQHCFCVRSVNCRCRRECRRQLAGLSAAKSAQLIILVIMVLAELLELKDFFLVSVDNYYNLR</sequence>
<keyword evidence="3" id="KW-1185">Reference proteome</keyword>
<comment type="caution">
    <text evidence="2">The sequence shown here is derived from an EMBL/GenBank/DDBJ whole genome shotgun (WGS) entry which is preliminary data.</text>
</comment>
<keyword evidence="1" id="KW-0812">Transmembrane</keyword>
<gene>
    <name evidence="2" type="ORF">DPMN_026417</name>
</gene>
<dbReference type="EMBL" id="JAIWYP010000002">
    <property type="protein sequence ID" value="KAH3863429.1"/>
    <property type="molecule type" value="Genomic_DNA"/>
</dbReference>
<protein>
    <submittedName>
        <fullName evidence="2">Uncharacterized protein</fullName>
    </submittedName>
</protein>
<reference evidence="2" key="2">
    <citation type="submission" date="2020-11" db="EMBL/GenBank/DDBJ databases">
        <authorList>
            <person name="McCartney M.A."/>
            <person name="Auch B."/>
            <person name="Kono T."/>
            <person name="Mallez S."/>
            <person name="Becker A."/>
            <person name="Gohl D.M."/>
            <person name="Silverstein K.A.T."/>
            <person name="Koren S."/>
            <person name="Bechman K.B."/>
            <person name="Herman A."/>
            <person name="Abrahante J.E."/>
            <person name="Garbe J."/>
        </authorList>
    </citation>
    <scope>NUCLEOTIDE SEQUENCE</scope>
    <source>
        <strain evidence="2">Duluth1</strain>
        <tissue evidence="2">Whole animal</tissue>
    </source>
</reference>
<evidence type="ECO:0000313" key="3">
    <source>
        <dbReference type="Proteomes" id="UP000828390"/>
    </source>
</evidence>
<evidence type="ECO:0000313" key="2">
    <source>
        <dbReference type="EMBL" id="KAH3863429.1"/>
    </source>
</evidence>
<name>A0A9D4RCQ2_DREPO</name>
<keyword evidence="1" id="KW-1133">Transmembrane helix</keyword>
<dbReference type="Proteomes" id="UP000828390">
    <property type="component" value="Unassembled WGS sequence"/>
</dbReference>
<proteinExistence type="predicted"/>
<feature type="transmembrane region" description="Helical" evidence="1">
    <location>
        <begin position="28"/>
        <end position="48"/>
    </location>
</feature>
<evidence type="ECO:0000256" key="1">
    <source>
        <dbReference type="SAM" id="Phobius"/>
    </source>
</evidence>